<evidence type="ECO:0000313" key="14">
    <source>
        <dbReference type="EMBL" id="ARQ07060.1"/>
    </source>
</evidence>
<evidence type="ECO:0000256" key="11">
    <source>
        <dbReference type="ARBA" id="ARBA00023447"/>
    </source>
</evidence>
<evidence type="ECO:0000256" key="1">
    <source>
        <dbReference type="ARBA" id="ARBA00004496"/>
    </source>
</evidence>
<dbReference type="OrthoDB" id="9783592at2"/>
<dbReference type="EMBL" id="CP021059">
    <property type="protein sequence ID" value="ARQ07060.1"/>
    <property type="molecule type" value="Genomic_DNA"/>
</dbReference>
<dbReference type="GO" id="GO:0005737">
    <property type="term" value="C:cytoplasm"/>
    <property type="evidence" value="ECO:0007669"/>
    <property type="project" value="UniProtKB-SubCell"/>
</dbReference>
<dbReference type="HAMAP" id="MF_00130">
    <property type="entry name" value="RecU"/>
    <property type="match status" value="1"/>
</dbReference>
<feature type="binding site" evidence="13">
    <location>
        <position position="61"/>
    </location>
    <ligand>
        <name>Mg(2+)</name>
        <dbReference type="ChEBI" id="CHEBI:18420"/>
    </ligand>
</feature>
<dbReference type="GO" id="GO:0006310">
    <property type="term" value="P:DNA recombination"/>
    <property type="evidence" value="ECO:0007669"/>
    <property type="project" value="UniProtKB-UniRule"/>
</dbReference>
<sequence>MQKKTSQRNRGKYLETLIERSNIQYDLKGIATINKIPTPMTHRSRNGKIFDARYTKKSTVDFIGIYNGMFIAFDTKQTSLTNLPFKNIEQHQIEYLTKTHEKGGICFILILFTKFNELYRLDIQELKELKETLNRASIPYTWFKENKRPITSNNGIIYNYL</sequence>
<dbReference type="GO" id="GO:0008821">
    <property type="term" value="F:crossover junction DNA endonuclease activity"/>
    <property type="evidence" value="ECO:0007669"/>
    <property type="project" value="UniProtKB-EC"/>
</dbReference>
<dbReference type="KEGG" id="mcak:MCCS_14190"/>
<evidence type="ECO:0000256" key="5">
    <source>
        <dbReference type="ARBA" id="ARBA00022759"/>
    </source>
</evidence>
<dbReference type="STRING" id="1855823.MCCS_14190"/>
<dbReference type="CDD" id="cd22354">
    <property type="entry name" value="RecU-like"/>
    <property type="match status" value="1"/>
</dbReference>
<comment type="function">
    <text evidence="13">Endonuclease that resolves Holliday junction intermediates in genetic recombination. Cleaves mobile four-strand junctions by introducing symmetrical nicks in paired strands. Promotes annealing of linear ssDNA with homologous dsDNA. Required for DNA repair, homologous recombination and chromosome segregation.</text>
</comment>
<keyword evidence="10 13" id="KW-0234">DNA repair</keyword>
<dbReference type="SUPFAM" id="SSF52980">
    <property type="entry name" value="Restriction endonuclease-like"/>
    <property type="match status" value="1"/>
</dbReference>
<keyword evidence="15" id="KW-1185">Reference proteome</keyword>
<evidence type="ECO:0000256" key="8">
    <source>
        <dbReference type="ARBA" id="ARBA00022842"/>
    </source>
</evidence>
<comment type="cofactor">
    <cofactor evidence="13">
        <name>Mg(2+)</name>
        <dbReference type="ChEBI" id="CHEBI:18420"/>
    </cofactor>
    <text evidence="13">Binds 1 Mg(2+) ion per subunit.</text>
</comment>
<keyword evidence="5 13" id="KW-0255">Endonuclease</keyword>
<dbReference type="Gene3D" id="3.40.1350.10">
    <property type="match status" value="1"/>
</dbReference>
<dbReference type="EC" id="3.1.21.10" evidence="13"/>
<comment type="similarity">
    <text evidence="11 13">Belongs to the RecU family.</text>
</comment>
<name>A0A1W7AD84_9STAP</name>
<evidence type="ECO:0000256" key="10">
    <source>
        <dbReference type="ARBA" id="ARBA00023204"/>
    </source>
</evidence>
<gene>
    <name evidence="14" type="primary">recU_2</name>
    <name evidence="13" type="synonym">recU</name>
    <name evidence="14" type="ORF">MCCS_14190</name>
</gene>
<keyword evidence="9 13" id="KW-0233">DNA recombination</keyword>
<evidence type="ECO:0000256" key="4">
    <source>
        <dbReference type="ARBA" id="ARBA00022723"/>
    </source>
</evidence>
<evidence type="ECO:0000256" key="6">
    <source>
        <dbReference type="ARBA" id="ARBA00022763"/>
    </source>
</evidence>
<dbReference type="GeneID" id="35295537"/>
<evidence type="ECO:0000313" key="15">
    <source>
        <dbReference type="Proteomes" id="UP000194154"/>
    </source>
</evidence>
<dbReference type="Proteomes" id="UP000194154">
    <property type="component" value="Chromosome"/>
</dbReference>
<dbReference type="InterPro" id="IPR011335">
    <property type="entry name" value="Restrct_endonuc-II-like"/>
</dbReference>
<keyword evidence="3 13" id="KW-0540">Nuclease</keyword>
<comment type="subcellular location">
    <subcellularLocation>
        <location evidence="1 13">Cytoplasm</location>
    </subcellularLocation>
</comment>
<keyword evidence="4 13" id="KW-0479">Metal-binding</keyword>
<feature type="binding site" evidence="13">
    <location>
        <position position="74"/>
    </location>
    <ligand>
        <name>Mg(2+)</name>
        <dbReference type="ChEBI" id="CHEBI:18420"/>
    </ligand>
</feature>
<feature type="site" description="Transition state stabilizer" evidence="13">
    <location>
        <position position="76"/>
    </location>
</feature>
<dbReference type="GO" id="GO:0007059">
    <property type="term" value="P:chromosome segregation"/>
    <property type="evidence" value="ECO:0007669"/>
    <property type="project" value="UniProtKB-UniRule"/>
</dbReference>
<accession>A0A1W7AD84</accession>
<comment type="catalytic activity">
    <reaction evidence="13">
        <text>Endonucleolytic cleavage at a junction such as a reciprocal single-stranded crossover between two homologous DNA duplexes (Holliday junction).</text>
        <dbReference type="EC" id="3.1.21.10"/>
    </reaction>
</comment>
<dbReference type="Pfam" id="PF03838">
    <property type="entry name" value="RecU"/>
    <property type="match status" value="1"/>
</dbReference>
<organism evidence="14 15">
    <name type="scientific">Macrococcoides canis</name>
    <dbReference type="NCBI Taxonomy" id="1855823"/>
    <lineage>
        <taxon>Bacteria</taxon>
        <taxon>Bacillati</taxon>
        <taxon>Bacillota</taxon>
        <taxon>Bacilli</taxon>
        <taxon>Bacillales</taxon>
        <taxon>Staphylococcaceae</taxon>
        <taxon>Macrococcoides</taxon>
    </lineage>
</organism>
<feature type="binding site" evidence="13">
    <location>
        <position position="59"/>
    </location>
    <ligand>
        <name>Mg(2+)</name>
        <dbReference type="ChEBI" id="CHEBI:18420"/>
    </ligand>
</feature>
<dbReference type="GO" id="GO:0000287">
    <property type="term" value="F:magnesium ion binding"/>
    <property type="evidence" value="ECO:0007669"/>
    <property type="project" value="UniProtKB-UniRule"/>
</dbReference>
<dbReference type="GO" id="GO:0003676">
    <property type="term" value="F:nucleic acid binding"/>
    <property type="evidence" value="ECO:0007669"/>
    <property type="project" value="InterPro"/>
</dbReference>
<keyword evidence="7 13" id="KW-0378">Hydrolase</keyword>
<protein>
    <recommendedName>
        <fullName evidence="12 13">Holliday junction resolvase RecU</fullName>
        <ecNumber evidence="13">3.1.21.10</ecNumber>
    </recommendedName>
    <alternativeName>
        <fullName evidence="13">Recombination protein U homolog</fullName>
    </alternativeName>
</protein>
<keyword evidence="8 13" id="KW-0460">Magnesium</keyword>
<keyword evidence="2 13" id="KW-0963">Cytoplasm</keyword>
<dbReference type="RefSeq" id="WP_086042689.1">
    <property type="nucleotide sequence ID" value="NZ_CBCRZA010000002.1"/>
</dbReference>
<dbReference type="InterPro" id="IPR004612">
    <property type="entry name" value="Resolv_RecU"/>
</dbReference>
<evidence type="ECO:0000256" key="3">
    <source>
        <dbReference type="ARBA" id="ARBA00022722"/>
    </source>
</evidence>
<dbReference type="InterPro" id="IPR011856">
    <property type="entry name" value="tRNA_endonuc-like_dom_sf"/>
</dbReference>
<dbReference type="AlphaFoldDB" id="A0A1W7AD84"/>
<evidence type="ECO:0000256" key="9">
    <source>
        <dbReference type="ARBA" id="ARBA00023172"/>
    </source>
</evidence>
<dbReference type="GO" id="GO:0006281">
    <property type="term" value="P:DNA repair"/>
    <property type="evidence" value="ECO:0007669"/>
    <property type="project" value="UniProtKB-UniRule"/>
</dbReference>
<evidence type="ECO:0000256" key="12">
    <source>
        <dbReference type="ARBA" id="ARBA00029523"/>
    </source>
</evidence>
<reference evidence="14 15" key="1">
    <citation type="journal article" date="2017" name="Int. J. Syst. Evol. Microbiol.">
        <title>Macrococcus canis sp. nov., a skin bacterium associated with infections in dogs.</title>
        <authorList>
            <person name="Gobeli Brawand S."/>
            <person name="Cotting K."/>
            <person name="Gomez-Sanz E."/>
            <person name="Collaud A."/>
            <person name="Thomann A."/>
            <person name="Brodard I."/>
            <person name="Rodriguez-Campos S."/>
            <person name="Strauss C."/>
            <person name="Perreten V."/>
        </authorList>
    </citation>
    <scope>NUCLEOTIDE SEQUENCE [LARGE SCALE GENOMIC DNA]</scope>
    <source>
        <strain evidence="14 15">KM45013</strain>
    </source>
</reference>
<evidence type="ECO:0000256" key="13">
    <source>
        <dbReference type="HAMAP-Rule" id="MF_00130"/>
    </source>
</evidence>
<keyword evidence="6 13" id="KW-0227">DNA damage</keyword>
<evidence type="ECO:0000256" key="2">
    <source>
        <dbReference type="ARBA" id="ARBA00022490"/>
    </source>
</evidence>
<evidence type="ECO:0000256" key="7">
    <source>
        <dbReference type="ARBA" id="ARBA00022801"/>
    </source>
</evidence>
<feature type="binding site" evidence="13">
    <location>
        <position position="92"/>
    </location>
    <ligand>
        <name>Mg(2+)</name>
        <dbReference type="ChEBI" id="CHEBI:18420"/>
    </ligand>
</feature>
<proteinExistence type="inferred from homology"/>